<evidence type="ECO:0000313" key="4">
    <source>
        <dbReference type="EMBL" id="KAF2106537.1"/>
    </source>
</evidence>
<organism evidence="4 5">
    <name type="scientific">Lophiotrema nucula</name>
    <dbReference type="NCBI Taxonomy" id="690887"/>
    <lineage>
        <taxon>Eukaryota</taxon>
        <taxon>Fungi</taxon>
        <taxon>Dikarya</taxon>
        <taxon>Ascomycota</taxon>
        <taxon>Pezizomycotina</taxon>
        <taxon>Dothideomycetes</taxon>
        <taxon>Pleosporomycetidae</taxon>
        <taxon>Pleosporales</taxon>
        <taxon>Lophiotremataceae</taxon>
        <taxon>Lophiotrema</taxon>
    </lineage>
</organism>
<keyword evidence="3" id="KW-0560">Oxidoreductase</keyword>
<dbReference type="PRINTS" id="PR00081">
    <property type="entry name" value="GDHRDH"/>
</dbReference>
<dbReference type="InterPro" id="IPR036291">
    <property type="entry name" value="NAD(P)-bd_dom_sf"/>
</dbReference>
<dbReference type="InterPro" id="IPR020904">
    <property type="entry name" value="Sc_DH/Rdtase_CS"/>
</dbReference>
<dbReference type="PANTHER" id="PTHR24320:SF282">
    <property type="entry name" value="WW DOMAIN-CONTAINING OXIDOREDUCTASE"/>
    <property type="match status" value="1"/>
</dbReference>
<evidence type="ECO:0000313" key="5">
    <source>
        <dbReference type="Proteomes" id="UP000799770"/>
    </source>
</evidence>
<evidence type="ECO:0008006" key="6">
    <source>
        <dbReference type="Google" id="ProtNLM"/>
    </source>
</evidence>
<evidence type="ECO:0000256" key="3">
    <source>
        <dbReference type="ARBA" id="ARBA00023002"/>
    </source>
</evidence>
<dbReference type="Gene3D" id="3.40.50.720">
    <property type="entry name" value="NAD(P)-binding Rossmann-like Domain"/>
    <property type="match status" value="1"/>
</dbReference>
<keyword evidence="5" id="KW-1185">Reference proteome</keyword>
<dbReference type="Proteomes" id="UP000799770">
    <property type="component" value="Unassembled WGS sequence"/>
</dbReference>
<protein>
    <recommendedName>
        <fullName evidence="6">Short-chain dehydrogenase/reductase</fullName>
    </recommendedName>
</protein>
<sequence length="311" mass="34027">MFRGHKSVSFDPARDIPSLEDKVILVTGGNIGLGKQCILEYARHNPATIWLAARNLDKAKAAVDEIQGQLTRPADIKLLELDLSSLESVKKAAARLLGESVRLDILMLNAGIMATPPGLTTDGYEVQFGTNYLSHALLTRLLMPLLKRTSLMPDADVRVVAVSSHGHVFVPKEGIHFDTLRTDAEDIGPYGRYSQSKLAMILWTRQMAKLNRQITFAAIHPGIVKTNLANGATGSNILVRGFLKVANMVVTSVEEGAKNQLWASVAEGVKSGEYYEPIGVTGQGSALCTRDEFVESLWEWTEQELDKISDV</sequence>
<accession>A0A6A5YJM5</accession>
<comment type="similarity">
    <text evidence="1">Belongs to the short-chain dehydrogenases/reductases (SDR) family.</text>
</comment>
<dbReference type="Pfam" id="PF00106">
    <property type="entry name" value="adh_short"/>
    <property type="match status" value="1"/>
</dbReference>
<reference evidence="4" key="1">
    <citation type="journal article" date="2020" name="Stud. Mycol.">
        <title>101 Dothideomycetes genomes: a test case for predicting lifestyles and emergence of pathogens.</title>
        <authorList>
            <person name="Haridas S."/>
            <person name="Albert R."/>
            <person name="Binder M."/>
            <person name="Bloem J."/>
            <person name="Labutti K."/>
            <person name="Salamov A."/>
            <person name="Andreopoulos B."/>
            <person name="Baker S."/>
            <person name="Barry K."/>
            <person name="Bills G."/>
            <person name="Bluhm B."/>
            <person name="Cannon C."/>
            <person name="Castanera R."/>
            <person name="Culley D."/>
            <person name="Daum C."/>
            <person name="Ezra D."/>
            <person name="Gonzalez J."/>
            <person name="Henrissat B."/>
            <person name="Kuo A."/>
            <person name="Liang C."/>
            <person name="Lipzen A."/>
            <person name="Lutzoni F."/>
            <person name="Magnuson J."/>
            <person name="Mondo S."/>
            <person name="Nolan M."/>
            <person name="Ohm R."/>
            <person name="Pangilinan J."/>
            <person name="Park H.-J."/>
            <person name="Ramirez L."/>
            <person name="Alfaro M."/>
            <person name="Sun H."/>
            <person name="Tritt A."/>
            <person name="Yoshinaga Y."/>
            <person name="Zwiers L.-H."/>
            <person name="Turgeon B."/>
            <person name="Goodwin S."/>
            <person name="Spatafora J."/>
            <person name="Crous P."/>
            <person name="Grigoriev I."/>
        </authorList>
    </citation>
    <scope>NUCLEOTIDE SEQUENCE</scope>
    <source>
        <strain evidence="4">CBS 627.86</strain>
    </source>
</reference>
<dbReference type="AlphaFoldDB" id="A0A6A5YJM5"/>
<dbReference type="EMBL" id="ML977361">
    <property type="protein sequence ID" value="KAF2106537.1"/>
    <property type="molecule type" value="Genomic_DNA"/>
</dbReference>
<dbReference type="PROSITE" id="PS00061">
    <property type="entry name" value="ADH_SHORT"/>
    <property type="match status" value="1"/>
</dbReference>
<keyword evidence="2" id="KW-0521">NADP</keyword>
<dbReference type="InterPro" id="IPR002347">
    <property type="entry name" value="SDR_fam"/>
</dbReference>
<dbReference type="PANTHER" id="PTHR24320">
    <property type="entry name" value="RETINOL DEHYDROGENASE"/>
    <property type="match status" value="1"/>
</dbReference>
<dbReference type="OrthoDB" id="191139at2759"/>
<dbReference type="SUPFAM" id="SSF51735">
    <property type="entry name" value="NAD(P)-binding Rossmann-fold domains"/>
    <property type="match status" value="1"/>
</dbReference>
<dbReference type="GO" id="GO:0016491">
    <property type="term" value="F:oxidoreductase activity"/>
    <property type="evidence" value="ECO:0007669"/>
    <property type="project" value="UniProtKB-KW"/>
</dbReference>
<gene>
    <name evidence="4" type="ORF">BDV96DRAFT_507613</name>
</gene>
<evidence type="ECO:0000256" key="1">
    <source>
        <dbReference type="ARBA" id="ARBA00006484"/>
    </source>
</evidence>
<evidence type="ECO:0000256" key="2">
    <source>
        <dbReference type="ARBA" id="ARBA00022857"/>
    </source>
</evidence>
<name>A0A6A5YJM5_9PLEO</name>
<proteinExistence type="inferred from homology"/>